<reference evidence="2 3" key="2">
    <citation type="submission" date="2016-05" db="EMBL/GenBank/DDBJ databases">
        <title>Lineage-specific infection strategies underlie the spectrum of fungal disease in amphibians.</title>
        <authorList>
            <person name="Cuomo C.A."/>
            <person name="Farrer R.A."/>
            <person name="James T."/>
            <person name="Longcore J."/>
            <person name="Birren B."/>
        </authorList>
    </citation>
    <scope>NUCLEOTIDE SEQUENCE [LARGE SCALE GENOMIC DNA]</scope>
    <source>
        <strain evidence="2 3">JEL423</strain>
    </source>
</reference>
<organism evidence="2 3">
    <name type="scientific">Batrachochytrium dendrobatidis (strain JEL423)</name>
    <dbReference type="NCBI Taxonomy" id="403673"/>
    <lineage>
        <taxon>Eukaryota</taxon>
        <taxon>Fungi</taxon>
        <taxon>Fungi incertae sedis</taxon>
        <taxon>Chytridiomycota</taxon>
        <taxon>Chytridiomycota incertae sedis</taxon>
        <taxon>Chytridiomycetes</taxon>
        <taxon>Rhizophydiales</taxon>
        <taxon>Rhizophydiales incertae sedis</taxon>
        <taxon>Batrachochytrium</taxon>
    </lineage>
</organism>
<reference evidence="2 3" key="1">
    <citation type="submission" date="2006-10" db="EMBL/GenBank/DDBJ databases">
        <title>The Genome Sequence of Batrachochytrium dendrobatidis JEL423.</title>
        <authorList>
            <consortium name="The Broad Institute Genome Sequencing Platform"/>
            <person name="Birren B."/>
            <person name="Lander E."/>
            <person name="Galagan J."/>
            <person name="Cuomo C."/>
            <person name="Devon K."/>
            <person name="Jaffe D."/>
            <person name="Butler J."/>
            <person name="Alvarez P."/>
            <person name="Gnerre S."/>
            <person name="Grabherr M."/>
            <person name="Kleber M."/>
            <person name="Mauceli E."/>
            <person name="Brockman W."/>
            <person name="Young S."/>
            <person name="LaButti K."/>
            <person name="Sykes S."/>
            <person name="DeCaprio D."/>
            <person name="Crawford M."/>
            <person name="Koehrsen M."/>
            <person name="Engels R."/>
            <person name="Montgomery P."/>
            <person name="Pearson M."/>
            <person name="Howarth C."/>
            <person name="Larson L."/>
            <person name="White J."/>
            <person name="O'Leary S."/>
            <person name="Kodira C."/>
            <person name="Zeng Q."/>
            <person name="Yandava C."/>
            <person name="Alvarado L."/>
            <person name="Longcore J."/>
            <person name="James T."/>
        </authorList>
    </citation>
    <scope>NUCLEOTIDE SEQUENCE [LARGE SCALE GENOMIC DNA]</scope>
    <source>
        <strain evidence="2 3">JEL423</strain>
    </source>
</reference>
<sequence>MDRPFQIESSPITLHSPLPSNKPSCLHRLSTSTNQIEVDQVTRVPWPSPASSASSSKSIISVHRHQIHSSNDMFLDILDQVMMSPESMAAGELYTAANRITQELQSSNMK</sequence>
<gene>
    <name evidence="2" type="ORF">BDEG_22744</name>
</gene>
<name>A0A177WGI8_BATDL</name>
<evidence type="ECO:0000313" key="2">
    <source>
        <dbReference type="EMBL" id="OAJ38845.1"/>
    </source>
</evidence>
<feature type="region of interest" description="Disordered" evidence="1">
    <location>
        <begin position="1"/>
        <end position="20"/>
    </location>
</feature>
<evidence type="ECO:0000256" key="1">
    <source>
        <dbReference type="SAM" id="MobiDB-lite"/>
    </source>
</evidence>
<dbReference type="Proteomes" id="UP000077115">
    <property type="component" value="Unassembled WGS sequence"/>
</dbReference>
<feature type="compositionally biased region" description="Polar residues" evidence="1">
    <location>
        <begin position="7"/>
        <end position="20"/>
    </location>
</feature>
<accession>A0A177WGI8</accession>
<protein>
    <submittedName>
        <fullName evidence="2">Uncharacterized protein</fullName>
    </submittedName>
</protein>
<dbReference type="AlphaFoldDB" id="A0A177WGI8"/>
<proteinExistence type="predicted"/>
<dbReference type="EMBL" id="DS022302">
    <property type="protein sequence ID" value="OAJ38845.1"/>
    <property type="molecule type" value="Genomic_DNA"/>
</dbReference>
<evidence type="ECO:0000313" key="3">
    <source>
        <dbReference type="Proteomes" id="UP000077115"/>
    </source>
</evidence>
<dbReference type="VEuPathDB" id="FungiDB:BDEG_22744"/>